<dbReference type="Gene3D" id="3.30.300.30">
    <property type="match status" value="1"/>
</dbReference>
<dbReference type="InterPro" id="IPR028154">
    <property type="entry name" value="AMP-dep_Lig_C"/>
</dbReference>
<dbReference type="EMBL" id="CAFBPW010000257">
    <property type="protein sequence ID" value="CAB5039729.1"/>
    <property type="molecule type" value="Genomic_DNA"/>
</dbReference>
<dbReference type="InterPro" id="IPR045851">
    <property type="entry name" value="AMP-bd_C_sf"/>
</dbReference>
<proteinExistence type="predicted"/>
<name>A0A6J6NZG1_9ZZZZ</name>
<dbReference type="EMBL" id="CAFBQW010000002">
    <property type="protein sequence ID" value="CAB5059187.1"/>
    <property type="molecule type" value="Genomic_DNA"/>
</dbReference>
<dbReference type="AlphaFoldDB" id="A0A6J6NZG1"/>
<evidence type="ECO:0000259" key="1">
    <source>
        <dbReference type="Pfam" id="PF14535"/>
    </source>
</evidence>
<dbReference type="EMBL" id="CAFAAQ010000043">
    <property type="protein sequence ID" value="CAB4802832.1"/>
    <property type="molecule type" value="Genomic_DNA"/>
</dbReference>
<dbReference type="PANTHER" id="PTHR43845">
    <property type="entry name" value="BLR5969 PROTEIN"/>
    <property type="match status" value="1"/>
</dbReference>
<evidence type="ECO:0000313" key="6">
    <source>
        <dbReference type="EMBL" id="CAB5059187.1"/>
    </source>
</evidence>
<dbReference type="Gene3D" id="3.40.50.12780">
    <property type="entry name" value="N-terminal domain of ligase-like"/>
    <property type="match status" value="2"/>
</dbReference>
<dbReference type="SUPFAM" id="SSF56801">
    <property type="entry name" value="Acetyl-CoA synthetase-like"/>
    <property type="match status" value="1"/>
</dbReference>
<sequence>MPSYGPEVLGPPTRSLDQVHWDPEMQTMDPAQRRELQLDRLRTMVGKVFDSDVGLFRRKLESAGVSGPGDIKSLDDLNSIPTTLKQDLRDSEADHPPLGDYRFTTIHDCVRVGQSTGTTGTPTVTMLTRHDLWVEYESAARNWWRNGWRPGQIVTHSHPAYLYGGGLMLSGTLEYFGFLNLWVAPPDTDELAEQGIRMWQRIHPDLSMVTLSQHRFQEVAAKLGVDLKVDCGFPDFQMGGFGRGLMPLMTAGFECYGFIGGPNNVSDGAHIHEDWAIVQAINPDTGQDVPEGQWGNLVVTTLDRDNGLLRYDLEEAAMFDSSPCPTGETTKRGFWGGRFKDLLSCQGVHFQVTDLERVLATGVPQLVDPTLEFVVVNPQGTQGPLQIRIEVGVSGGDKQQINDQICAVVRQELQMQAEVLVLDRETLPRSGYKLKRVVDA</sequence>
<dbReference type="EMBL" id="CAEZXS010000037">
    <property type="protein sequence ID" value="CAB4691856.1"/>
    <property type="molecule type" value="Genomic_DNA"/>
</dbReference>
<accession>A0A6J6NZG1</accession>
<evidence type="ECO:0000313" key="5">
    <source>
        <dbReference type="EMBL" id="CAB5039729.1"/>
    </source>
</evidence>
<dbReference type="PANTHER" id="PTHR43845:SF1">
    <property type="entry name" value="BLR5969 PROTEIN"/>
    <property type="match status" value="1"/>
</dbReference>
<organism evidence="2">
    <name type="scientific">freshwater metagenome</name>
    <dbReference type="NCBI Taxonomy" id="449393"/>
    <lineage>
        <taxon>unclassified sequences</taxon>
        <taxon>metagenomes</taxon>
        <taxon>ecological metagenomes</taxon>
    </lineage>
</organism>
<dbReference type="EMBL" id="CAFBOG010000026">
    <property type="protein sequence ID" value="CAB4971527.1"/>
    <property type="molecule type" value="Genomic_DNA"/>
</dbReference>
<evidence type="ECO:0000313" key="4">
    <source>
        <dbReference type="EMBL" id="CAB4971527.1"/>
    </source>
</evidence>
<evidence type="ECO:0000313" key="2">
    <source>
        <dbReference type="EMBL" id="CAB4691856.1"/>
    </source>
</evidence>
<evidence type="ECO:0000313" key="3">
    <source>
        <dbReference type="EMBL" id="CAB4802832.1"/>
    </source>
</evidence>
<gene>
    <name evidence="2" type="ORF">UFOPK2582_00468</name>
    <name evidence="3" type="ORF">UFOPK3046_00667</name>
    <name evidence="4" type="ORF">UFOPK3914_00444</name>
    <name evidence="5" type="ORF">UFOPK4173_01720</name>
    <name evidence="6" type="ORF">UFOPK4354_00032</name>
</gene>
<reference evidence="2" key="1">
    <citation type="submission" date="2020-05" db="EMBL/GenBank/DDBJ databases">
        <authorList>
            <person name="Chiriac C."/>
            <person name="Salcher M."/>
            <person name="Ghai R."/>
            <person name="Kavagutti S V."/>
        </authorList>
    </citation>
    <scope>NUCLEOTIDE SEQUENCE</scope>
</reference>
<feature type="domain" description="AMP-dependent ligase C-terminal" evidence="1">
    <location>
        <begin position="374"/>
        <end position="439"/>
    </location>
</feature>
<protein>
    <submittedName>
        <fullName evidence="2">Unannotated protein</fullName>
    </submittedName>
</protein>
<dbReference type="Pfam" id="PF14535">
    <property type="entry name" value="AMP-binding_C_2"/>
    <property type="match status" value="1"/>
</dbReference>
<dbReference type="InterPro" id="IPR042099">
    <property type="entry name" value="ANL_N_sf"/>
</dbReference>